<evidence type="ECO:0000256" key="3">
    <source>
        <dbReference type="ARBA" id="ARBA00022723"/>
    </source>
</evidence>
<dbReference type="Pfam" id="PF14226">
    <property type="entry name" value="DIOX_N"/>
    <property type="match status" value="1"/>
</dbReference>
<keyword evidence="8" id="KW-0472">Membrane</keyword>
<dbReference type="InterPro" id="IPR044861">
    <property type="entry name" value="IPNS-like_FE2OG_OXY"/>
</dbReference>
<dbReference type="Proteomes" id="UP000324705">
    <property type="component" value="Chromosome 5B"/>
</dbReference>
<dbReference type="EMBL" id="LT934120">
    <property type="protein sequence ID" value="VAI30535.1"/>
    <property type="molecule type" value="Genomic_DNA"/>
</dbReference>
<dbReference type="InterPro" id="IPR026992">
    <property type="entry name" value="DIOX_N"/>
</dbReference>
<dbReference type="InterPro" id="IPR050295">
    <property type="entry name" value="Plant_2OG-oxidoreductases"/>
</dbReference>
<dbReference type="AlphaFoldDB" id="A0A9R1AJU8"/>
<feature type="region of interest" description="Disordered" evidence="7">
    <location>
        <begin position="400"/>
        <end position="421"/>
    </location>
</feature>
<evidence type="ECO:0000313" key="10">
    <source>
        <dbReference type="EMBL" id="VAI30535.1"/>
    </source>
</evidence>
<accession>A0A9R1AJU8</accession>
<evidence type="ECO:0000313" key="11">
    <source>
        <dbReference type="Proteomes" id="UP000324705"/>
    </source>
</evidence>
<evidence type="ECO:0000256" key="8">
    <source>
        <dbReference type="SAM" id="Phobius"/>
    </source>
</evidence>
<comment type="similarity">
    <text evidence="2 6">Belongs to the iron/ascorbate-dependent oxidoreductase family.</text>
</comment>
<evidence type="ECO:0000256" key="5">
    <source>
        <dbReference type="ARBA" id="ARBA00023004"/>
    </source>
</evidence>
<dbReference type="Pfam" id="PF03171">
    <property type="entry name" value="2OG-FeII_Oxy"/>
    <property type="match status" value="1"/>
</dbReference>
<dbReference type="OMA" id="KDCPALY"/>
<evidence type="ECO:0000256" key="1">
    <source>
        <dbReference type="ARBA" id="ARBA00001962"/>
    </source>
</evidence>
<evidence type="ECO:0000256" key="2">
    <source>
        <dbReference type="ARBA" id="ARBA00008056"/>
    </source>
</evidence>
<proteinExistence type="inferred from homology"/>
<dbReference type="SUPFAM" id="SSF51197">
    <property type="entry name" value="Clavaminate synthase-like"/>
    <property type="match status" value="1"/>
</dbReference>
<dbReference type="PROSITE" id="PS51471">
    <property type="entry name" value="FE2OG_OXY"/>
    <property type="match status" value="1"/>
</dbReference>
<feature type="compositionally biased region" description="Polar residues" evidence="7">
    <location>
        <begin position="19"/>
        <end position="29"/>
    </location>
</feature>
<feature type="domain" description="Fe2OG dioxygenase" evidence="9">
    <location>
        <begin position="263"/>
        <end position="363"/>
    </location>
</feature>
<dbReference type="Gramene" id="TRITD5Bv1G097270.3">
    <property type="protein sequence ID" value="TRITD5Bv1G097270.3"/>
    <property type="gene ID" value="TRITD5Bv1G097270"/>
</dbReference>
<feature type="compositionally biased region" description="Polar residues" evidence="7">
    <location>
        <begin position="404"/>
        <end position="415"/>
    </location>
</feature>
<feature type="transmembrane region" description="Helical" evidence="8">
    <location>
        <begin position="200"/>
        <end position="220"/>
    </location>
</feature>
<keyword evidence="11" id="KW-1185">Reference proteome</keyword>
<dbReference type="InterPro" id="IPR027443">
    <property type="entry name" value="IPNS-like_sf"/>
</dbReference>
<organism evidence="10 11">
    <name type="scientific">Triticum turgidum subsp. durum</name>
    <name type="common">Durum wheat</name>
    <name type="synonym">Triticum durum</name>
    <dbReference type="NCBI Taxonomy" id="4567"/>
    <lineage>
        <taxon>Eukaryota</taxon>
        <taxon>Viridiplantae</taxon>
        <taxon>Streptophyta</taxon>
        <taxon>Embryophyta</taxon>
        <taxon>Tracheophyta</taxon>
        <taxon>Spermatophyta</taxon>
        <taxon>Magnoliopsida</taxon>
        <taxon>Liliopsida</taxon>
        <taxon>Poales</taxon>
        <taxon>Poaceae</taxon>
        <taxon>BOP clade</taxon>
        <taxon>Pooideae</taxon>
        <taxon>Triticodae</taxon>
        <taxon>Triticeae</taxon>
        <taxon>Triticinae</taxon>
        <taxon>Triticum</taxon>
    </lineage>
</organism>
<dbReference type="Gene3D" id="2.60.120.330">
    <property type="entry name" value="B-lactam Antibiotic, Isopenicillin N Synthase, Chain"/>
    <property type="match status" value="1"/>
</dbReference>
<dbReference type="PANTHER" id="PTHR47991">
    <property type="entry name" value="OXOGLUTARATE/IRON-DEPENDENT DIOXYGENASE"/>
    <property type="match status" value="1"/>
</dbReference>
<reference evidence="10 11" key="1">
    <citation type="submission" date="2017-09" db="EMBL/GenBank/DDBJ databases">
        <authorList>
            <consortium name="International Durum Wheat Genome Sequencing Consortium (IDWGSC)"/>
            <person name="Milanesi L."/>
        </authorList>
    </citation>
    <scope>NUCLEOTIDE SEQUENCE [LARGE SCALE GENOMIC DNA]</scope>
    <source>
        <strain evidence="11">cv. Svevo</strain>
    </source>
</reference>
<dbReference type="GO" id="GO:0016491">
    <property type="term" value="F:oxidoreductase activity"/>
    <property type="evidence" value="ECO:0007669"/>
    <property type="project" value="UniProtKB-KW"/>
</dbReference>
<evidence type="ECO:0000259" key="9">
    <source>
        <dbReference type="PROSITE" id="PS51471"/>
    </source>
</evidence>
<evidence type="ECO:0000256" key="4">
    <source>
        <dbReference type="ARBA" id="ARBA00023002"/>
    </source>
</evidence>
<dbReference type="GO" id="GO:0046872">
    <property type="term" value="F:metal ion binding"/>
    <property type="evidence" value="ECO:0007669"/>
    <property type="project" value="UniProtKB-KW"/>
</dbReference>
<keyword evidence="5 6" id="KW-0408">Iron</keyword>
<feature type="region of interest" description="Disordered" evidence="7">
    <location>
        <begin position="19"/>
        <end position="45"/>
    </location>
</feature>
<sequence length="421" mass="47344">MASSNLLDWPEPIVPVQTLSNSGMSSLPQQYIKPPSERPSDVTNDPNLSIPVIDLASFSNAPEHHQEMLKAIASACKNWGFFQLVNHDVDTEAVRRMRSAWREFFDLPMEEKKVHANLPVTYEGYGSRLGVEKGAILDWSDYYFLNLFPSDIRNLDKWPKIPTDLRYMIFFFSRENPASFYFFNLSSFFISSCSLEFPDMFGYTVSYFICPYLILFWYLFREATEKYACQLISLCQVLLKAMSSSLGLEEDYLHNAFGGSDGISATMRVNYYPRCPQPELTLGLSSHSDPGGITLLLTDDNVEGTQVRKGDAWVTVQPVPGSFLVNVGDQIQILSNGCYRSVEHRALANSDKERFTISFFCNPRGDLPIAPARELVGPGSPALYQEALTFSDYRKYMRTKGPSGKTQVQSISSAMQPGPAA</sequence>
<keyword evidence="8" id="KW-0812">Transmembrane</keyword>
<keyword evidence="3 6" id="KW-0479">Metal-binding</keyword>
<evidence type="ECO:0000256" key="7">
    <source>
        <dbReference type="SAM" id="MobiDB-lite"/>
    </source>
</evidence>
<dbReference type="InterPro" id="IPR005123">
    <property type="entry name" value="Oxoglu/Fe-dep_dioxygenase_dom"/>
</dbReference>
<protein>
    <recommendedName>
        <fullName evidence="9">Fe2OG dioxygenase domain-containing protein</fullName>
    </recommendedName>
</protein>
<keyword evidence="8" id="KW-1133">Transmembrane helix</keyword>
<comment type="cofactor">
    <cofactor evidence="1">
        <name>Fe cation</name>
        <dbReference type="ChEBI" id="CHEBI:24875"/>
    </cofactor>
</comment>
<name>A0A9R1AJU8_TRITD</name>
<keyword evidence="4 6" id="KW-0560">Oxidoreductase</keyword>
<gene>
    <name evidence="10" type="ORF">TRITD_5Bv1G097270</name>
</gene>
<evidence type="ECO:0000256" key="6">
    <source>
        <dbReference type="RuleBase" id="RU003682"/>
    </source>
</evidence>